<protein>
    <recommendedName>
        <fullName evidence="3">DUF4190 domain-containing protein</fullName>
    </recommendedName>
</protein>
<dbReference type="AlphaFoldDB" id="A0A498QJP5"/>
<dbReference type="InterPro" id="IPR025241">
    <property type="entry name" value="DUF4190"/>
</dbReference>
<feature type="compositionally biased region" description="Pro residues" evidence="1">
    <location>
        <begin position="8"/>
        <end position="25"/>
    </location>
</feature>
<dbReference type="OrthoDB" id="4374883at2"/>
<evidence type="ECO:0000313" key="5">
    <source>
        <dbReference type="Proteomes" id="UP000267289"/>
    </source>
</evidence>
<evidence type="ECO:0000313" key="4">
    <source>
        <dbReference type="EMBL" id="VBA45793.1"/>
    </source>
</evidence>
<proteinExistence type="predicted"/>
<organism evidence="4 5">
    <name type="scientific">Mycobacterium innocens</name>
    <dbReference type="NCBI Taxonomy" id="2341083"/>
    <lineage>
        <taxon>Bacteria</taxon>
        <taxon>Bacillati</taxon>
        <taxon>Actinomycetota</taxon>
        <taxon>Actinomycetes</taxon>
        <taxon>Mycobacteriales</taxon>
        <taxon>Mycobacteriaceae</taxon>
        <taxon>Mycobacterium</taxon>
    </lineage>
</organism>
<keyword evidence="5" id="KW-1185">Reference proteome</keyword>
<feature type="transmembrane region" description="Helical" evidence="2">
    <location>
        <begin position="52"/>
        <end position="75"/>
    </location>
</feature>
<feature type="region of interest" description="Disordered" evidence="1">
    <location>
        <begin position="1"/>
        <end position="42"/>
    </location>
</feature>
<evidence type="ECO:0000256" key="1">
    <source>
        <dbReference type="SAM" id="MobiDB-lite"/>
    </source>
</evidence>
<reference evidence="4 5" key="1">
    <citation type="submission" date="2018-09" db="EMBL/GenBank/DDBJ databases">
        <authorList>
            <person name="Tagini F."/>
        </authorList>
    </citation>
    <scope>NUCLEOTIDE SEQUENCE [LARGE SCALE GENOMIC DNA]</scope>
    <source>
        <strain evidence="4 5">MK13</strain>
    </source>
</reference>
<feature type="domain" description="DUF4190" evidence="3">
    <location>
        <begin position="54"/>
        <end position="104"/>
    </location>
</feature>
<gene>
    <name evidence="4" type="ORF">LAUMK13_05530</name>
</gene>
<keyword evidence="2" id="KW-1133">Transmembrane helix</keyword>
<keyword evidence="2" id="KW-0472">Membrane</keyword>
<dbReference type="Proteomes" id="UP000267289">
    <property type="component" value="Unassembled WGS sequence"/>
</dbReference>
<dbReference type="Pfam" id="PF13828">
    <property type="entry name" value="DUF4190"/>
    <property type="match status" value="1"/>
</dbReference>
<evidence type="ECO:0000259" key="3">
    <source>
        <dbReference type="Pfam" id="PF13828"/>
    </source>
</evidence>
<accession>A0A498QJP5</accession>
<evidence type="ECO:0000256" key="2">
    <source>
        <dbReference type="SAM" id="Phobius"/>
    </source>
</evidence>
<feature type="transmembrane region" description="Helical" evidence="2">
    <location>
        <begin position="87"/>
        <end position="110"/>
    </location>
</feature>
<dbReference type="EMBL" id="UPHQ01000306">
    <property type="protein sequence ID" value="VBA45793.1"/>
    <property type="molecule type" value="Genomic_DNA"/>
</dbReference>
<name>A0A498QJP5_9MYCO</name>
<keyword evidence="2" id="KW-0812">Transmembrane</keyword>
<sequence length="219" mass="22893">MYSGADPFGPPPGDPFGAPPPPTSPTAPRSAGEYWPGPPFGGPPPRGDYNTLAVLSPIVSVIVPPAGIALGHLALPQIKRTGERGRGAAIAGLVIGYLMCLVLIFVGVWWGTRASTAVDASATSHPTRAPSRSVITSVAPRTTPRRIKVDLANVPVGTCVEVQVRSTSDNEALDLFKVDCEHREGVYTVSARVGSSAQCRSVYVAAPPDHSFAICLNPY</sequence>
<dbReference type="RefSeq" id="WP_075544866.1">
    <property type="nucleotide sequence ID" value="NZ_UPHQ01000306.1"/>
</dbReference>